<dbReference type="CDD" id="cd17504">
    <property type="entry name" value="MFS_MMR_MDR_like"/>
    <property type="match status" value="1"/>
</dbReference>
<dbReference type="Pfam" id="PF13620">
    <property type="entry name" value="CarboxypepD_reg"/>
    <property type="match status" value="3"/>
</dbReference>
<dbReference type="InterPro" id="IPR013783">
    <property type="entry name" value="Ig-like_fold"/>
</dbReference>
<feature type="transmembrane region" description="Helical" evidence="5">
    <location>
        <begin position="20"/>
        <end position="43"/>
    </location>
</feature>
<feature type="transmembrane region" description="Helical" evidence="5">
    <location>
        <begin position="313"/>
        <end position="336"/>
    </location>
</feature>
<keyword evidence="8" id="KW-1185">Reference proteome</keyword>
<dbReference type="Gene3D" id="1.20.1720.10">
    <property type="entry name" value="Multidrug resistance protein D"/>
    <property type="match status" value="1"/>
</dbReference>
<dbReference type="PANTHER" id="PTHR23501:SF197">
    <property type="entry name" value="COMD"/>
    <property type="match status" value="1"/>
</dbReference>
<comment type="caution">
    <text evidence="7">The sequence shown here is derived from an EMBL/GenBank/DDBJ whole genome shotgun (WGS) entry which is preliminary data.</text>
</comment>
<dbReference type="InterPro" id="IPR020846">
    <property type="entry name" value="MFS_dom"/>
</dbReference>
<dbReference type="Gene3D" id="2.60.40.1120">
    <property type="entry name" value="Carboxypeptidase-like, regulatory domain"/>
    <property type="match status" value="2"/>
</dbReference>
<feature type="transmembrane region" description="Helical" evidence="5">
    <location>
        <begin position="204"/>
        <end position="223"/>
    </location>
</feature>
<dbReference type="Pfam" id="PF07690">
    <property type="entry name" value="MFS_1"/>
    <property type="match status" value="1"/>
</dbReference>
<feature type="transmembrane region" description="Helical" evidence="5">
    <location>
        <begin position="409"/>
        <end position="427"/>
    </location>
</feature>
<feature type="transmembrane region" description="Helical" evidence="5">
    <location>
        <begin position="273"/>
        <end position="293"/>
    </location>
</feature>
<keyword evidence="3 5" id="KW-1133">Transmembrane helix</keyword>
<feature type="transmembrane region" description="Helical" evidence="5">
    <location>
        <begin position="235"/>
        <end position="253"/>
    </location>
</feature>
<dbReference type="SUPFAM" id="SSF49478">
    <property type="entry name" value="Cna protein B-type domain"/>
    <property type="match status" value="1"/>
</dbReference>
<accession>A0ABP8Q229</accession>
<evidence type="ECO:0000256" key="4">
    <source>
        <dbReference type="ARBA" id="ARBA00023136"/>
    </source>
</evidence>
<dbReference type="Gene3D" id="1.20.1250.20">
    <property type="entry name" value="MFS general substrate transporter like domains"/>
    <property type="match status" value="1"/>
</dbReference>
<proteinExistence type="predicted"/>
<feature type="domain" description="Major facilitator superfamily (MFS) profile" evidence="6">
    <location>
        <begin position="20"/>
        <end position="470"/>
    </location>
</feature>
<evidence type="ECO:0000256" key="1">
    <source>
        <dbReference type="ARBA" id="ARBA00004651"/>
    </source>
</evidence>
<sequence>MSHAQPPAPGAAAPPRANVVVAVLAFGGIVVSLMQTLVIPIVPELPRLLHATASNAAWAVTATLLAAAVATPVMGRLGDMYGKRLMLLFSLVMLVVGSVVCALSDSLTPMIVGRVLQGMASGVIPLGISIMRDEVPAERLAGATALMSASLGVGGALGLPAAALLADHYDWHTLFWVSAGLGVLVTLLVLLLVHESAVRSGGRFDLLGAIGMAAGLVCLLLGISKGADWGWTSRTTLGLFAAAVVVLLLWGWFELRARQPLVDLRTTVRRQVLFTNLASVATGFAMFGTSLILPQILELPKATGYGLGQSVLHAGLVLAPTGLVMMAMAPLSAIVTKSMGPKVTLMIGVLIVAVGYGLNIVLLHAVWELILASCVIGAGIGFAYGAMPALIMGAVPASETAAANSLNTLMRSLGTSISSAVAGAILAKMTNTFGNVALPSLDGFRTVMAIAGGAAVLAFLLAMFLPGRRRAAATAAAPAASFQQAEPFRPAEPAMAAPMAAASNGMDGFPQAGGAPSHAQPAPAFASAGAVPGDGASGGILVGGRVHSANNTPVTGAAVTLISLGGQQLGRSLAQGDGSYGIGVPRAGSYFLIASAAGHKPHASTIVVGDTPMRYDILLGSGSGLAGTVRAADSGTPVAGAVIVVTDAHGDVLTTGQTDALGEFTVDDLTPGTVTLAVNSPKHRPLALPVEIESGETARVDVRLQPGAQVRGTIRGGGAPLRDARVTIVDAAGNVVATTTTGLDGEYAFADLDGGVYTVVATGYRPQSAEVVVTGGDVDGHDLELAPGDE</sequence>
<dbReference type="SUPFAM" id="SSF49464">
    <property type="entry name" value="Carboxypeptidase regulatory domain-like"/>
    <property type="match status" value="2"/>
</dbReference>
<dbReference type="SUPFAM" id="SSF103473">
    <property type="entry name" value="MFS general substrate transporter"/>
    <property type="match status" value="1"/>
</dbReference>
<keyword evidence="4 5" id="KW-0472">Membrane</keyword>
<dbReference type="InterPro" id="IPR008969">
    <property type="entry name" value="CarboxyPept-like_regulatory"/>
</dbReference>
<evidence type="ECO:0000259" key="6">
    <source>
        <dbReference type="PROSITE" id="PS50850"/>
    </source>
</evidence>
<evidence type="ECO:0000256" key="5">
    <source>
        <dbReference type="SAM" id="Phobius"/>
    </source>
</evidence>
<feature type="transmembrane region" description="Helical" evidence="5">
    <location>
        <begin position="85"/>
        <end position="105"/>
    </location>
</feature>
<feature type="transmembrane region" description="Helical" evidence="5">
    <location>
        <begin position="143"/>
        <end position="165"/>
    </location>
</feature>
<evidence type="ECO:0000313" key="7">
    <source>
        <dbReference type="EMBL" id="GAA4496781.1"/>
    </source>
</evidence>
<dbReference type="RefSeq" id="WP_425550925.1">
    <property type="nucleotide sequence ID" value="NZ_BAABHF010000022.1"/>
</dbReference>
<evidence type="ECO:0000256" key="3">
    <source>
        <dbReference type="ARBA" id="ARBA00022989"/>
    </source>
</evidence>
<dbReference type="Gene3D" id="2.60.40.10">
    <property type="entry name" value="Immunoglobulins"/>
    <property type="match status" value="1"/>
</dbReference>
<dbReference type="PROSITE" id="PS50850">
    <property type="entry name" value="MFS"/>
    <property type="match status" value="1"/>
</dbReference>
<feature type="transmembrane region" description="Helical" evidence="5">
    <location>
        <begin position="55"/>
        <end position="73"/>
    </location>
</feature>
<name>A0ABP8Q229_9ACTN</name>
<organism evidence="7 8">
    <name type="scientific">Actinoallomurus oryzae</name>
    <dbReference type="NCBI Taxonomy" id="502180"/>
    <lineage>
        <taxon>Bacteria</taxon>
        <taxon>Bacillati</taxon>
        <taxon>Actinomycetota</taxon>
        <taxon>Actinomycetes</taxon>
        <taxon>Streptosporangiales</taxon>
        <taxon>Thermomonosporaceae</taxon>
        <taxon>Actinoallomurus</taxon>
    </lineage>
</organism>
<feature type="transmembrane region" description="Helical" evidence="5">
    <location>
        <begin position="171"/>
        <end position="192"/>
    </location>
</feature>
<protein>
    <submittedName>
        <fullName evidence="7">MFS transporter</fullName>
    </submittedName>
</protein>
<evidence type="ECO:0000256" key="2">
    <source>
        <dbReference type="ARBA" id="ARBA00022692"/>
    </source>
</evidence>
<keyword evidence="2 5" id="KW-0812">Transmembrane</keyword>
<feature type="transmembrane region" description="Helical" evidence="5">
    <location>
        <begin position="343"/>
        <end position="363"/>
    </location>
</feature>
<feature type="transmembrane region" description="Helical" evidence="5">
    <location>
        <begin position="111"/>
        <end position="131"/>
    </location>
</feature>
<reference evidence="8" key="1">
    <citation type="journal article" date="2019" name="Int. J. Syst. Evol. Microbiol.">
        <title>The Global Catalogue of Microorganisms (GCM) 10K type strain sequencing project: providing services to taxonomists for standard genome sequencing and annotation.</title>
        <authorList>
            <consortium name="The Broad Institute Genomics Platform"/>
            <consortium name="The Broad Institute Genome Sequencing Center for Infectious Disease"/>
            <person name="Wu L."/>
            <person name="Ma J."/>
        </authorList>
    </citation>
    <scope>NUCLEOTIDE SEQUENCE [LARGE SCALE GENOMIC DNA]</scope>
    <source>
        <strain evidence="8">JCM 17933</strain>
    </source>
</reference>
<dbReference type="PANTHER" id="PTHR23501">
    <property type="entry name" value="MAJOR FACILITATOR SUPERFAMILY"/>
    <property type="match status" value="1"/>
</dbReference>
<evidence type="ECO:0000313" key="8">
    <source>
        <dbReference type="Proteomes" id="UP001500503"/>
    </source>
</evidence>
<comment type="subcellular location">
    <subcellularLocation>
        <location evidence="1">Cell membrane</location>
        <topology evidence="1">Multi-pass membrane protein</topology>
    </subcellularLocation>
</comment>
<feature type="transmembrane region" description="Helical" evidence="5">
    <location>
        <begin position="447"/>
        <end position="465"/>
    </location>
</feature>
<dbReference type="EMBL" id="BAABHF010000022">
    <property type="protein sequence ID" value="GAA4496781.1"/>
    <property type="molecule type" value="Genomic_DNA"/>
</dbReference>
<dbReference type="InterPro" id="IPR036259">
    <property type="entry name" value="MFS_trans_sf"/>
</dbReference>
<dbReference type="Proteomes" id="UP001500503">
    <property type="component" value="Unassembled WGS sequence"/>
</dbReference>
<dbReference type="InterPro" id="IPR011701">
    <property type="entry name" value="MFS"/>
</dbReference>
<gene>
    <name evidence="7" type="ORF">GCM10023191_039350</name>
</gene>
<feature type="transmembrane region" description="Helical" evidence="5">
    <location>
        <begin position="369"/>
        <end position="397"/>
    </location>
</feature>